<dbReference type="PANTHER" id="PTHR45586">
    <property type="entry name" value="TPR REPEAT-CONTAINING PROTEIN PA4667"/>
    <property type="match status" value="1"/>
</dbReference>
<evidence type="ECO:0000313" key="5">
    <source>
        <dbReference type="EMBL" id="RED49868.1"/>
    </source>
</evidence>
<feature type="repeat" description="TPR" evidence="3">
    <location>
        <begin position="515"/>
        <end position="548"/>
    </location>
</feature>
<comment type="caution">
    <text evidence="5">The sequence shown here is derived from an EMBL/GenBank/DDBJ whole genome shotgun (WGS) entry which is preliminary data.</text>
</comment>
<feature type="repeat" description="TPR" evidence="3">
    <location>
        <begin position="651"/>
        <end position="684"/>
    </location>
</feature>
<accession>A0A3D9HK61</accession>
<evidence type="ECO:0000256" key="3">
    <source>
        <dbReference type="PROSITE-ProRule" id="PRU00339"/>
    </source>
</evidence>
<feature type="repeat" description="TPR" evidence="3">
    <location>
        <begin position="549"/>
        <end position="582"/>
    </location>
</feature>
<keyword evidence="5" id="KW-0449">Lipoprotein</keyword>
<dbReference type="AlphaFoldDB" id="A0A3D9HK61"/>
<sequence length="933" mass="103856">MADMFKKNSGRVRQLTMACATALALALTSPAMAALTGEALELSNEAKAYVEKGDLRAAVIQLKNAIRKNPDEPELRLQLGELYILVGQGDPAEKEIRRALEKGIDEELIQVPYAQALLLANRAEDALSKTSLDLVPVDKKHQLMALHAQAHLVLKDLATAEEMAREAVAAKPDFPLSTSILATILVQQDRKTDADGVLDEFLAKYEPNTRILFQKGELRRIELDLDSAKSLYDRALGIQPNHLPSLVSRGLVLLEENDLEAAQRDVDQILSKAPGHLSGNFLQAMLLFRDRKFKEADDVLEGLGDGLRRLPPALYLAANIKFALQDVEQAKNYIDLYQQVEPENALGHSLNGAILLQMGKVEEAIRSLETAVEKAPQNFGTLILLGNAYTRNGDYQKATEIFERAQAINPENVMLRTQSAVSQMGLGNQEQAIAGLKALIDEGENLEQVGFALVLIHLRAREMDKALAVVDQLEEKLGDTPLPDFYRANIKRIERQTDEAKALYRKVVTNYPDFEQGRLNLATLLIETGDFEEARSELDRLLKINPKNATAIRQMGRIAELQADDMEAERLIREAIRLEPNRPEHQYDLVQFLMRINRTKEAHSAAKTLSVKFPELPQGYQAWAQTSTAIGEEHEALAALNRLARLAPENAPVHLNMARMYQRNKEFPLARKHYRKALRISEDFEPARVGLMNLVLQTDGVDAAIDELKQTTGISDPDELQMNRAALLIRSEQFDDGLSILKDLIDKDPETRLAPVYFNAMRRAGKNSEGAAWLENWIAANPEDSNSIMALANYKLNNQDMDGAAALYLTMTKLKPEDPVPWNNLAWIYGRQGNSEALAMARQAYEKSSQAAVVADTYGWLLYQAGQTEESAAILKRAYVEAGNNAEIAYHYAVLLNAQGQTAEAKKLLQKIVKSPAKFADRGDAEALLKKLN</sequence>
<dbReference type="PROSITE" id="PS50005">
    <property type="entry name" value="TPR"/>
    <property type="match status" value="6"/>
</dbReference>
<dbReference type="PANTHER" id="PTHR45586:SF1">
    <property type="entry name" value="LIPOPOLYSACCHARIDE ASSEMBLY PROTEIN B"/>
    <property type="match status" value="1"/>
</dbReference>
<feature type="repeat" description="TPR" evidence="3">
    <location>
        <begin position="379"/>
        <end position="412"/>
    </location>
</feature>
<dbReference type="EMBL" id="QRDW01000005">
    <property type="protein sequence ID" value="RED49868.1"/>
    <property type="molecule type" value="Genomic_DNA"/>
</dbReference>
<reference evidence="5 6" key="1">
    <citation type="submission" date="2018-07" db="EMBL/GenBank/DDBJ databases">
        <title>Genomic Encyclopedia of Type Strains, Phase III (KMG-III): the genomes of soil and plant-associated and newly described type strains.</title>
        <authorList>
            <person name="Whitman W."/>
        </authorList>
    </citation>
    <scope>NUCLEOTIDE SEQUENCE [LARGE SCALE GENOMIC DNA]</scope>
    <source>
        <strain evidence="5 6">CECT 8488</strain>
    </source>
</reference>
<keyword evidence="4" id="KW-0732">Signal</keyword>
<feature type="signal peptide" evidence="4">
    <location>
        <begin position="1"/>
        <end position="33"/>
    </location>
</feature>
<dbReference type="InterPro" id="IPR011990">
    <property type="entry name" value="TPR-like_helical_dom_sf"/>
</dbReference>
<dbReference type="SMART" id="SM00028">
    <property type="entry name" value="TPR"/>
    <property type="match status" value="15"/>
</dbReference>
<name>A0A3D9HK61_9PROT</name>
<proteinExistence type="predicted"/>
<dbReference type="Proteomes" id="UP000256845">
    <property type="component" value="Unassembled WGS sequence"/>
</dbReference>
<evidence type="ECO:0000256" key="4">
    <source>
        <dbReference type="SAM" id="SignalP"/>
    </source>
</evidence>
<dbReference type="InterPro" id="IPR019734">
    <property type="entry name" value="TPR_rpt"/>
</dbReference>
<keyword evidence="1" id="KW-0677">Repeat</keyword>
<gene>
    <name evidence="5" type="ORF">DFP90_105240</name>
</gene>
<evidence type="ECO:0000256" key="1">
    <source>
        <dbReference type="ARBA" id="ARBA00022737"/>
    </source>
</evidence>
<organism evidence="5 6">
    <name type="scientific">Aestuariispira insulae</name>
    <dbReference type="NCBI Taxonomy" id="1461337"/>
    <lineage>
        <taxon>Bacteria</taxon>
        <taxon>Pseudomonadati</taxon>
        <taxon>Pseudomonadota</taxon>
        <taxon>Alphaproteobacteria</taxon>
        <taxon>Rhodospirillales</taxon>
        <taxon>Kiloniellaceae</taxon>
        <taxon>Aestuariispira</taxon>
    </lineage>
</organism>
<dbReference type="Pfam" id="PF14559">
    <property type="entry name" value="TPR_19"/>
    <property type="match status" value="4"/>
</dbReference>
<dbReference type="OrthoDB" id="7259535at2"/>
<dbReference type="Pfam" id="PF13432">
    <property type="entry name" value="TPR_16"/>
    <property type="match status" value="1"/>
</dbReference>
<dbReference type="RefSeq" id="WP_115937108.1">
    <property type="nucleotide sequence ID" value="NZ_QRDW01000005.1"/>
</dbReference>
<dbReference type="Gene3D" id="1.25.40.10">
    <property type="entry name" value="Tetratricopeptide repeat domain"/>
    <property type="match status" value="4"/>
</dbReference>
<keyword evidence="6" id="KW-1185">Reference proteome</keyword>
<feature type="chain" id="PRO_5017644055" evidence="4">
    <location>
        <begin position="34"/>
        <end position="933"/>
    </location>
</feature>
<evidence type="ECO:0000256" key="2">
    <source>
        <dbReference type="ARBA" id="ARBA00022803"/>
    </source>
</evidence>
<keyword evidence="2 3" id="KW-0802">TPR repeat</keyword>
<protein>
    <submittedName>
        <fullName evidence="5">Putative PEP-CTERM system TPR-repeat lipoprotein</fullName>
    </submittedName>
</protein>
<dbReference type="SUPFAM" id="SSF48452">
    <property type="entry name" value="TPR-like"/>
    <property type="match status" value="4"/>
</dbReference>
<dbReference type="NCBIfam" id="TIGR02917">
    <property type="entry name" value="PEP_TPR_lipo"/>
    <property type="match status" value="1"/>
</dbReference>
<dbReference type="InterPro" id="IPR014266">
    <property type="entry name" value="PEP-CTERM_TPR_PrsT"/>
</dbReference>
<feature type="repeat" description="TPR" evidence="3">
    <location>
        <begin position="209"/>
        <end position="242"/>
    </location>
</feature>
<evidence type="ECO:0000313" key="6">
    <source>
        <dbReference type="Proteomes" id="UP000256845"/>
    </source>
</evidence>
<dbReference type="PROSITE" id="PS50293">
    <property type="entry name" value="TPR_REGION"/>
    <property type="match status" value="1"/>
</dbReference>
<feature type="repeat" description="TPR" evidence="3">
    <location>
        <begin position="345"/>
        <end position="378"/>
    </location>
</feature>
<dbReference type="InterPro" id="IPR051012">
    <property type="entry name" value="CellSynth/LPSAsmb/PSIAsmb"/>
</dbReference>